<name>A0ACC0FQV1_9ERIC</name>
<keyword evidence="2" id="KW-1185">Reference proteome</keyword>
<accession>A0ACC0FQV1</accession>
<evidence type="ECO:0000313" key="1">
    <source>
        <dbReference type="EMBL" id="KAI7990739.1"/>
    </source>
</evidence>
<sequence length="346" mass="37582">MAVSNSWNSPLQSHILFCSVFFYFVITLYYFPLHANALSFNLTNTNQMSKDVVLQGYANVSNKGIEITPKKQGLIAGRASYKDPLHLWDKASGKLTDFNTYFLFVIDSQGNSSFGDGFAFFLLPYNFNSNLATGAAMGLPILSINPPKSTKFVAVEFDTYQNLGWDPPNITPGTHVGIDINSITSNATEIWYNNITYGKENEAWISYDSSSKKLSVVFTGYKNNSKINSSLSLSVDLRDFLPELVTIGFSAATGGLYEKHTVKSWSFNSSLQGVPGSPSPSPSPSPSTNPSPPAKSNPSTSPSSSPSPNTNSSPSPSAVNSGIGIDYQIIFFGWLVGFAWLYIVGK</sequence>
<proteinExistence type="predicted"/>
<reference evidence="1 2" key="1">
    <citation type="journal article" date="2022" name="Plant J.">
        <title>Chromosome-level genome of Camellia lanceoleosa provides a valuable resource for understanding genome evolution and self-incompatibility.</title>
        <authorList>
            <person name="Gong W."/>
            <person name="Xiao S."/>
            <person name="Wang L."/>
            <person name="Liao Z."/>
            <person name="Chang Y."/>
            <person name="Mo W."/>
            <person name="Hu G."/>
            <person name="Li W."/>
            <person name="Zhao G."/>
            <person name="Zhu H."/>
            <person name="Hu X."/>
            <person name="Ji K."/>
            <person name="Xiang X."/>
            <person name="Song Q."/>
            <person name="Yuan D."/>
            <person name="Jin S."/>
            <person name="Zhang L."/>
        </authorList>
    </citation>
    <scope>NUCLEOTIDE SEQUENCE [LARGE SCALE GENOMIC DNA]</scope>
    <source>
        <strain evidence="1">SQ_2022a</strain>
    </source>
</reference>
<comment type="caution">
    <text evidence="1">The sequence shown here is derived from an EMBL/GenBank/DDBJ whole genome shotgun (WGS) entry which is preliminary data.</text>
</comment>
<dbReference type="EMBL" id="CM045770">
    <property type="protein sequence ID" value="KAI7990739.1"/>
    <property type="molecule type" value="Genomic_DNA"/>
</dbReference>
<organism evidence="1 2">
    <name type="scientific">Camellia lanceoleosa</name>
    <dbReference type="NCBI Taxonomy" id="1840588"/>
    <lineage>
        <taxon>Eukaryota</taxon>
        <taxon>Viridiplantae</taxon>
        <taxon>Streptophyta</taxon>
        <taxon>Embryophyta</taxon>
        <taxon>Tracheophyta</taxon>
        <taxon>Spermatophyta</taxon>
        <taxon>Magnoliopsida</taxon>
        <taxon>eudicotyledons</taxon>
        <taxon>Gunneridae</taxon>
        <taxon>Pentapetalae</taxon>
        <taxon>asterids</taxon>
        <taxon>Ericales</taxon>
        <taxon>Theaceae</taxon>
        <taxon>Camellia</taxon>
    </lineage>
</organism>
<dbReference type="Proteomes" id="UP001060215">
    <property type="component" value="Chromosome 13"/>
</dbReference>
<evidence type="ECO:0000313" key="2">
    <source>
        <dbReference type="Proteomes" id="UP001060215"/>
    </source>
</evidence>
<gene>
    <name evidence="1" type="ORF">LOK49_LG12G00363</name>
</gene>
<protein>
    <submittedName>
        <fullName evidence="1">Uncharacterized protein</fullName>
    </submittedName>
</protein>